<keyword evidence="8 10" id="KW-0807">Transducer</keyword>
<dbReference type="FunFam" id="1.20.1070.10:FF:000193">
    <property type="entry name" value="Mas-related G-protein coupled receptor member E"/>
    <property type="match status" value="1"/>
</dbReference>
<evidence type="ECO:0000256" key="2">
    <source>
        <dbReference type="ARBA" id="ARBA00022475"/>
    </source>
</evidence>
<evidence type="ECO:0000256" key="5">
    <source>
        <dbReference type="ARBA" id="ARBA00023040"/>
    </source>
</evidence>
<keyword evidence="7 10" id="KW-0675">Receptor</keyword>
<dbReference type="PANTHER" id="PTHR11334:SF65">
    <property type="entry name" value="MAS-RELATED G-PROTEIN COUPLED RECEPTOR MEMBER D"/>
    <property type="match status" value="1"/>
</dbReference>
<accession>A0AAV3AR92</accession>
<dbReference type="PANTHER" id="PTHR11334">
    <property type="entry name" value="MAS-RELATED G-PROTEIN COUPLED RECEPTOR"/>
    <property type="match status" value="1"/>
</dbReference>
<feature type="transmembrane region" description="Helical" evidence="11">
    <location>
        <begin position="60"/>
        <end position="83"/>
    </location>
</feature>
<dbReference type="Gene3D" id="1.20.1070.10">
    <property type="entry name" value="Rhodopsin 7-helix transmembrane proteins"/>
    <property type="match status" value="1"/>
</dbReference>
<reference evidence="13" key="1">
    <citation type="thesis" date="2020" institute="ProQuest LLC" country="789 East Eisenhower Parkway, Ann Arbor, MI, USA">
        <title>Comparative Genomics and Chromosome Evolution.</title>
        <authorList>
            <person name="Mudd A.B."/>
        </authorList>
    </citation>
    <scope>NUCLEOTIDE SEQUENCE</scope>
    <source>
        <strain evidence="13">1538</strain>
        <tissue evidence="13">Blood</tissue>
    </source>
</reference>
<dbReference type="SUPFAM" id="SSF81321">
    <property type="entry name" value="Family A G protein-coupled receptor-like"/>
    <property type="match status" value="1"/>
</dbReference>
<dbReference type="AlphaFoldDB" id="A0AAV3AR92"/>
<keyword evidence="3 10" id="KW-0812">Transmembrane</keyword>
<dbReference type="InterPro" id="IPR017452">
    <property type="entry name" value="GPCR_Rhodpsn_7TM"/>
</dbReference>
<evidence type="ECO:0000256" key="3">
    <source>
        <dbReference type="ARBA" id="ARBA00022692"/>
    </source>
</evidence>
<evidence type="ECO:0000313" key="14">
    <source>
        <dbReference type="Proteomes" id="UP001181693"/>
    </source>
</evidence>
<keyword evidence="6 11" id="KW-0472">Membrane</keyword>
<keyword evidence="5 10" id="KW-0297">G-protein coupled receptor</keyword>
<feature type="transmembrane region" description="Helical" evidence="11">
    <location>
        <begin position="220"/>
        <end position="247"/>
    </location>
</feature>
<comment type="caution">
    <text evidence="13">The sequence shown here is derived from an EMBL/GenBank/DDBJ whole genome shotgun (WGS) entry which is preliminary data.</text>
</comment>
<dbReference type="PRINTS" id="PR00237">
    <property type="entry name" value="GPCRRHODOPSN"/>
</dbReference>
<feature type="transmembrane region" description="Helical" evidence="11">
    <location>
        <begin position="185"/>
        <end position="208"/>
    </location>
</feature>
<feature type="domain" description="G-protein coupled receptors family 1 profile" evidence="12">
    <location>
        <begin position="40"/>
        <end position="278"/>
    </location>
</feature>
<feature type="transmembrane region" description="Helical" evidence="11">
    <location>
        <begin position="145"/>
        <end position="165"/>
    </location>
</feature>
<dbReference type="PROSITE" id="PS00237">
    <property type="entry name" value="G_PROTEIN_RECEP_F1_1"/>
    <property type="match status" value="1"/>
</dbReference>
<evidence type="ECO:0000256" key="7">
    <source>
        <dbReference type="ARBA" id="ARBA00023170"/>
    </source>
</evidence>
<evidence type="ECO:0000256" key="8">
    <source>
        <dbReference type="ARBA" id="ARBA00023224"/>
    </source>
</evidence>
<dbReference type="Pfam" id="PF00001">
    <property type="entry name" value="7tm_1"/>
    <property type="match status" value="1"/>
</dbReference>
<organism evidence="13 14">
    <name type="scientific">Pyxicephalus adspersus</name>
    <name type="common">African bullfrog</name>
    <dbReference type="NCBI Taxonomy" id="30357"/>
    <lineage>
        <taxon>Eukaryota</taxon>
        <taxon>Metazoa</taxon>
        <taxon>Chordata</taxon>
        <taxon>Craniata</taxon>
        <taxon>Vertebrata</taxon>
        <taxon>Euteleostomi</taxon>
        <taxon>Amphibia</taxon>
        <taxon>Batrachia</taxon>
        <taxon>Anura</taxon>
        <taxon>Neobatrachia</taxon>
        <taxon>Ranoidea</taxon>
        <taxon>Pyxicephalidae</taxon>
        <taxon>Pyxicephalinae</taxon>
        <taxon>Pyxicephalus</taxon>
    </lineage>
</organism>
<comment type="subcellular location">
    <subcellularLocation>
        <location evidence="1">Cell membrane</location>
        <topology evidence="1">Multi-pass membrane protein</topology>
    </subcellularLocation>
</comment>
<name>A0AAV3AR92_PYXAD</name>
<evidence type="ECO:0000256" key="4">
    <source>
        <dbReference type="ARBA" id="ARBA00022989"/>
    </source>
</evidence>
<gene>
    <name evidence="13" type="ORF">GDO54_012224</name>
</gene>
<evidence type="ECO:0000256" key="10">
    <source>
        <dbReference type="RuleBase" id="RU000688"/>
    </source>
</evidence>
<evidence type="ECO:0000256" key="11">
    <source>
        <dbReference type="SAM" id="Phobius"/>
    </source>
</evidence>
<dbReference type="EMBL" id="DYDO01000005">
    <property type="protein sequence ID" value="DBA24593.1"/>
    <property type="molecule type" value="Genomic_DNA"/>
</dbReference>
<dbReference type="InterPro" id="IPR026234">
    <property type="entry name" value="MRGPCRFAMILY"/>
</dbReference>
<feature type="transmembrane region" description="Helical" evidence="11">
    <location>
        <begin position="23"/>
        <end position="48"/>
    </location>
</feature>
<dbReference type="Proteomes" id="UP001181693">
    <property type="component" value="Unassembled WGS sequence"/>
</dbReference>
<comment type="similarity">
    <text evidence="9">Belongs to the G-protein coupled receptor 1 family. Mas subfamily.</text>
</comment>
<sequence length="323" mass="36675">MAENEMNETTGSAEITDSSDINLTVTACCITVLCIFGMLGNVIAFWYLSFRIPRNKFTVYIINLSIADFTYLFFNSVLMVFQIDQLMDLHPAFPEMVKIIISIEIFYDGAYQAGMLFLLAISIERCLSVFYPIWYRCCRPKHQSFIVCIGLWCTGWVESCLENLVCTAEAFAIRTVECTGVQAMTFVLAIGISLPLMLISSTILLIRIQKTSIKCRPPKLYIIIAISVFVFMVACVPIKFMGLLMYLKLLPNGFQSVHFFFASILCTVFSSSINPYIYFMVGRHKKKQNLRGSIHAALHHVFHEEEDETEKTFAKISGISYIS</sequence>
<keyword evidence="14" id="KW-1185">Reference proteome</keyword>
<proteinExistence type="inferred from homology"/>
<feature type="transmembrane region" description="Helical" evidence="11">
    <location>
        <begin position="259"/>
        <end position="281"/>
    </location>
</feature>
<evidence type="ECO:0000313" key="13">
    <source>
        <dbReference type="EMBL" id="DBA24593.1"/>
    </source>
</evidence>
<dbReference type="PROSITE" id="PS50262">
    <property type="entry name" value="G_PROTEIN_RECEP_F1_2"/>
    <property type="match status" value="1"/>
</dbReference>
<evidence type="ECO:0000256" key="6">
    <source>
        <dbReference type="ARBA" id="ARBA00023136"/>
    </source>
</evidence>
<protein>
    <recommendedName>
        <fullName evidence="12">G-protein coupled receptors family 1 profile domain-containing protein</fullName>
    </recommendedName>
</protein>
<dbReference type="PRINTS" id="PR02108">
    <property type="entry name" value="MRGPCRFAMILY"/>
</dbReference>
<keyword evidence="4 11" id="KW-1133">Transmembrane helix</keyword>
<evidence type="ECO:0000259" key="12">
    <source>
        <dbReference type="PROSITE" id="PS50262"/>
    </source>
</evidence>
<evidence type="ECO:0000256" key="9">
    <source>
        <dbReference type="ARBA" id="ARBA00061394"/>
    </source>
</evidence>
<dbReference type="GO" id="GO:0005886">
    <property type="term" value="C:plasma membrane"/>
    <property type="evidence" value="ECO:0007669"/>
    <property type="project" value="UniProtKB-SubCell"/>
</dbReference>
<dbReference type="GO" id="GO:0004930">
    <property type="term" value="F:G protein-coupled receptor activity"/>
    <property type="evidence" value="ECO:0007669"/>
    <property type="project" value="UniProtKB-KW"/>
</dbReference>
<evidence type="ECO:0000256" key="1">
    <source>
        <dbReference type="ARBA" id="ARBA00004651"/>
    </source>
</evidence>
<dbReference type="InterPro" id="IPR000276">
    <property type="entry name" value="GPCR_Rhodpsn"/>
</dbReference>
<keyword evidence="2" id="KW-1003">Cell membrane</keyword>